<organism evidence="6">
    <name type="scientific">marine sediment metagenome</name>
    <dbReference type="NCBI Taxonomy" id="412755"/>
    <lineage>
        <taxon>unclassified sequences</taxon>
        <taxon>metagenomes</taxon>
        <taxon>ecological metagenomes</taxon>
    </lineage>
</organism>
<proteinExistence type="inferred from homology"/>
<dbReference type="CDD" id="cd10789">
    <property type="entry name" value="GH38N_AMII_ER_cytosolic"/>
    <property type="match status" value="1"/>
</dbReference>
<dbReference type="SUPFAM" id="SSF88688">
    <property type="entry name" value="Families 57/38 glycoside transferase middle domain"/>
    <property type="match status" value="1"/>
</dbReference>
<gene>
    <name evidence="6" type="ORF">LCGC14_0181630</name>
</gene>
<comment type="caution">
    <text evidence="6">The sequence shown here is derived from an EMBL/GenBank/DDBJ whole genome shotgun (WGS) entry which is preliminary data.</text>
</comment>
<dbReference type="Gene3D" id="1.20.1270.50">
    <property type="entry name" value="Glycoside hydrolase family 38, central domain"/>
    <property type="match status" value="1"/>
</dbReference>
<dbReference type="InterPro" id="IPR000602">
    <property type="entry name" value="Glyco_hydro_38_N"/>
</dbReference>
<dbReference type="Pfam" id="PF09261">
    <property type="entry name" value="Alpha-mann_mid"/>
    <property type="match status" value="1"/>
</dbReference>
<dbReference type="GO" id="GO:0004559">
    <property type="term" value="F:alpha-mannosidase activity"/>
    <property type="evidence" value="ECO:0007669"/>
    <property type="project" value="InterPro"/>
</dbReference>
<accession>A0A0F9UTR7</accession>
<dbReference type="InterPro" id="IPR037094">
    <property type="entry name" value="Glyco_hydro_38_cen_sf"/>
</dbReference>
<name>A0A0F9UTR7_9ZZZZ</name>
<keyword evidence="3" id="KW-0378">Hydrolase</keyword>
<dbReference type="Pfam" id="PF01074">
    <property type="entry name" value="Glyco_hydro_38N"/>
    <property type="match status" value="1"/>
</dbReference>
<dbReference type="Gene3D" id="2.70.98.30">
    <property type="entry name" value="Golgi alpha-mannosidase II, domain 4"/>
    <property type="match status" value="1"/>
</dbReference>
<dbReference type="GO" id="GO:0006013">
    <property type="term" value="P:mannose metabolic process"/>
    <property type="evidence" value="ECO:0007669"/>
    <property type="project" value="InterPro"/>
</dbReference>
<dbReference type="GO" id="GO:0046872">
    <property type="term" value="F:metal ion binding"/>
    <property type="evidence" value="ECO:0007669"/>
    <property type="project" value="UniProtKB-KW"/>
</dbReference>
<evidence type="ECO:0000313" key="6">
    <source>
        <dbReference type="EMBL" id="KKN95094.1"/>
    </source>
</evidence>
<feature type="domain" description="Glycoside hydrolase family 38 central" evidence="5">
    <location>
        <begin position="513"/>
        <end position="592"/>
    </location>
</feature>
<evidence type="ECO:0000259" key="5">
    <source>
        <dbReference type="SMART" id="SM00872"/>
    </source>
</evidence>
<dbReference type="Gene3D" id="2.60.120.260">
    <property type="entry name" value="Galactose-binding domain-like"/>
    <property type="match status" value="1"/>
</dbReference>
<dbReference type="Gene3D" id="2.60.40.2220">
    <property type="match status" value="1"/>
</dbReference>
<dbReference type="InterPro" id="IPR041147">
    <property type="entry name" value="GH38_C"/>
</dbReference>
<reference evidence="6" key="1">
    <citation type="journal article" date="2015" name="Nature">
        <title>Complex archaea that bridge the gap between prokaryotes and eukaryotes.</title>
        <authorList>
            <person name="Spang A."/>
            <person name="Saw J.H."/>
            <person name="Jorgensen S.L."/>
            <person name="Zaremba-Niedzwiedzka K."/>
            <person name="Martijn J."/>
            <person name="Lind A.E."/>
            <person name="van Eijk R."/>
            <person name="Schleper C."/>
            <person name="Guy L."/>
            <person name="Ettema T.J."/>
        </authorList>
    </citation>
    <scope>NUCLEOTIDE SEQUENCE</scope>
</reference>
<dbReference type="InterPro" id="IPR011013">
    <property type="entry name" value="Gal_mutarotase_sf_dom"/>
</dbReference>
<dbReference type="Pfam" id="PF17677">
    <property type="entry name" value="Glyco_hydro38C2"/>
    <property type="match status" value="1"/>
</dbReference>
<sequence length="1032" mass="114833">MALGPEWQDRLKSWMDALKKHFFRKLGTVEFEGFTTAEKLTPEQAMARDFEPQPVGSSWGEKFHFGWFRGSVTVPAEAAGKKLVLRHGFNKEGLVFVDGAPAGHVSNTGQPFVLSLDAEAGREYELLLEVSAGYDPQRCDTGPVPLGERAVPDDHPGNTPTLGETAFGIWQERAAQLWFDAETLRSMLPYISEDYSVRANEIEEALKDFTLIVDFELPEDEMLATFDAARERLAPVLAKPAGPSAPTLTAFGHGHLDVAWLWPLAETERKIARTVSNQLSLIEEFPWHRYLQPQPHLYWMLKRDYPELYERVKQAIADGTILADGAVWIEPDTNMASGEALIRQFLFGKRFFKEEFGVDSEVLWLPDVFGYSGNLPQIMAGCGVKYFSSWKIFWNYHGGEPFPHDIFTWEGIDGSTVLVQLVNSYGMGCTPDSTIRNWRDRRTKDPRFDQRMHVFGWGDGGGGPSLEHLEFTRRQFDLDGVPKIKMSSLAESFAELEAKGEPKDRYVGELYFQCHRGVLTSQAKTKLGNRRGELALREAEMWCVAAAAADKDYVYPTEAMTDAWRAVLLNQFHDILPGSSIKRVHDEAEAAYADVIDATRSIFSVAAASLADPGDAITVFNSLSWDRQVLVILPSEWIGATTDNGESLCPQKSDGHQIVEVTVPSCGWTTLTPSPALQADDSKIVPNGGVEADANRLENDLIRIEFDGSGRITSIIDKQTGRQFAGGLGNEFKMFKDTPSQFDAWDIDSMYELLPIDLDLSADIDVIAAGPLFATLRVKRKLNNSVMVQDIRLRTGSRRVDFHTVIDWQEQHKLLKVGFDTNIHANEAIHEIQFGHVARPNHRSRPFDADRYEVANHRWTALAEARRGAAVLNDCKYAVNCLGGTINLTLLRAPMAPDDLCDRGRQEFTYAFCVWDDASLADSGVVREGYSLNTPPTVVAGAGASRSLLSVDADNIIIETVKPAEDGSGDVIVRLYESMRTATRCTLATTLPAASAVETDMLENETASLTIANGRADLSFRAFEVKTIRLKR</sequence>
<dbReference type="EMBL" id="LAZR01000073">
    <property type="protein sequence ID" value="KKN95094.1"/>
    <property type="molecule type" value="Genomic_DNA"/>
</dbReference>
<dbReference type="InterPro" id="IPR015341">
    <property type="entry name" value="Glyco_hydro_38_cen"/>
</dbReference>
<dbReference type="InterPro" id="IPR028995">
    <property type="entry name" value="Glyco_hydro_57/38_cen_sf"/>
</dbReference>
<dbReference type="PANTHER" id="PTHR46017:SF1">
    <property type="entry name" value="ALPHA-MANNOSIDASE 2C1"/>
    <property type="match status" value="1"/>
</dbReference>
<dbReference type="Pfam" id="PF22907">
    <property type="entry name" value="Ams1-like_1st"/>
    <property type="match status" value="1"/>
</dbReference>
<dbReference type="PANTHER" id="PTHR46017">
    <property type="entry name" value="ALPHA-MANNOSIDASE 2C1"/>
    <property type="match status" value="1"/>
</dbReference>
<dbReference type="GO" id="GO:0009313">
    <property type="term" value="P:oligosaccharide catabolic process"/>
    <property type="evidence" value="ECO:0007669"/>
    <property type="project" value="TreeGrafter"/>
</dbReference>
<dbReference type="Gene3D" id="3.20.110.10">
    <property type="entry name" value="Glycoside hydrolase 38, N terminal domain"/>
    <property type="match status" value="1"/>
</dbReference>
<dbReference type="SUPFAM" id="SSF74650">
    <property type="entry name" value="Galactose mutarotase-like"/>
    <property type="match status" value="1"/>
</dbReference>
<dbReference type="Pfam" id="PF07748">
    <property type="entry name" value="Glyco_hydro_38C"/>
    <property type="match status" value="1"/>
</dbReference>
<dbReference type="AlphaFoldDB" id="A0A0F9UTR7"/>
<dbReference type="SUPFAM" id="SSF88713">
    <property type="entry name" value="Glycoside hydrolase/deacetylase"/>
    <property type="match status" value="1"/>
</dbReference>
<evidence type="ECO:0000256" key="4">
    <source>
        <dbReference type="ARBA" id="ARBA00023295"/>
    </source>
</evidence>
<dbReference type="SMART" id="SM00872">
    <property type="entry name" value="Alpha-mann_mid"/>
    <property type="match status" value="1"/>
</dbReference>
<dbReference type="InterPro" id="IPR054723">
    <property type="entry name" value="Ams1-like_N"/>
</dbReference>
<evidence type="ECO:0000256" key="1">
    <source>
        <dbReference type="ARBA" id="ARBA00009792"/>
    </source>
</evidence>
<dbReference type="InterPro" id="IPR011682">
    <property type="entry name" value="Glyco_hydro_38_C"/>
</dbReference>
<keyword evidence="4" id="KW-0326">Glycosidase</keyword>
<evidence type="ECO:0000256" key="2">
    <source>
        <dbReference type="ARBA" id="ARBA00022723"/>
    </source>
</evidence>
<dbReference type="GO" id="GO:0030246">
    <property type="term" value="F:carbohydrate binding"/>
    <property type="evidence" value="ECO:0007669"/>
    <property type="project" value="InterPro"/>
</dbReference>
<dbReference type="InterPro" id="IPR027291">
    <property type="entry name" value="Glyco_hydro_38_N_sf"/>
</dbReference>
<dbReference type="FunFam" id="1.20.1270.50:FF:000004">
    <property type="entry name" value="alpha-mannosidase 2C1 isoform X1"/>
    <property type="match status" value="1"/>
</dbReference>
<keyword evidence="2" id="KW-0479">Metal-binding</keyword>
<dbReference type="InterPro" id="IPR011330">
    <property type="entry name" value="Glyco_hydro/deAcase_b/a-brl"/>
</dbReference>
<comment type="similarity">
    <text evidence="1">Belongs to the glycosyl hydrolase 38 family.</text>
</comment>
<protein>
    <recommendedName>
        <fullName evidence="5">Glycoside hydrolase family 38 central domain-containing protein</fullName>
    </recommendedName>
</protein>
<evidence type="ECO:0000256" key="3">
    <source>
        <dbReference type="ARBA" id="ARBA00022801"/>
    </source>
</evidence>